<feature type="region of interest" description="Disordered" evidence="1">
    <location>
        <begin position="213"/>
        <end position="302"/>
    </location>
</feature>
<feature type="chain" id="PRO_5043743121" evidence="2">
    <location>
        <begin position="22"/>
        <end position="326"/>
    </location>
</feature>
<feature type="signal peptide" evidence="2">
    <location>
        <begin position="1"/>
        <end position="21"/>
    </location>
</feature>
<organism evidence="3 4">
    <name type="scientific">Exophiala bonariae</name>
    <dbReference type="NCBI Taxonomy" id="1690606"/>
    <lineage>
        <taxon>Eukaryota</taxon>
        <taxon>Fungi</taxon>
        <taxon>Dikarya</taxon>
        <taxon>Ascomycota</taxon>
        <taxon>Pezizomycotina</taxon>
        <taxon>Eurotiomycetes</taxon>
        <taxon>Chaetothyriomycetidae</taxon>
        <taxon>Chaetothyriales</taxon>
        <taxon>Herpotrichiellaceae</taxon>
        <taxon>Exophiala</taxon>
    </lineage>
</organism>
<name>A0AAV9NCA8_9EURO</name>
<accession>A0AAV9NCA8</accession>
<feature type="compositionally biased region" description="Polar residues" evidence="1">
    <location>
        <begin position="213"/>
        <end position="222"/>
    </location>
</feature>
<reference evidence="3 4" key="1">
    <citation type="submission" date="2023-08" db="EMBL/GenBank/DDBJ databases">
        <title>Black Yeasts Isolated from many extreme environments.</title>
        <authorList>
            <person name="Coleine C."/>
            <person name="Stajich J.E."/>
            <person name="Selbmann L."/>
        </authorList>
    </citation>
    <scope>NUCLEOTIDE SEQUENCE [LARGE SCALE GENOMIC DNA]</scope>
    <source>
        <strain evidence="3 4">CCFEE 5792</strain>
    </source>
</reference>
<evidence type="ECO:0000256" key="2">
    <source>
        <dbReference type="SAM" id="SignalP"/>
    </source>
</evidence>
<evidence type="ECO:0000313" key="3">
    <source>
        <dbReference type="EMBL" id="KAK5051390.1"/>
    </source>
</evidence>
<feature type="compositionally biased region" description="Low complexity" evidence="1">
    <location>
        <begin position="264"/>
        <end position="302"/>
    </location>
</feature>
<keyword evidence="4" id="KW-1185">Reference proteome</keyword>
<dbReference type="GeneID" id="89971236"/>
<gene>
    <name evidence="3" type="ORF">LTR84_003042</name>
</gene>
<evidence type="ECO:0000256" key="1">
    <source>
        <dbReference type="SAM" id="MobiDB-lite"/>
    </source>
</evidence>
<keyword evidence="2" id="KW-0732">Signal</keyword>
<dbReference type="RefSeq" id="XP_064705617.1">
    <property type="nucleotide sequence ID" value="XM_064846637.1"/>
</dbReference>
<comment type="caution">
    <text evidence="3">The sequence shown here is derived from an EMBL/GenBank/DDBJ whole genome shotgun (WGS) entry which is preliminary data.</text>
</comment>
<protein>
    <submittedName>
        <fullName evidence="3">Uncharacterized protein</fullName>
    </submittedName>
</protein>
<sequence length="326" mass="33816">MAFTKSVSILALAGILKTAFAQDCGSSFVAFGYGGANYWNCDPWIDSSMQPYLAWYNGTTSITHGGGNCNDPTVFKTMKNAFAIGGQTVPGNSSLDRSSYDKNPYYILFPSASGADIAIHVQSSTDDYYTELQHWELGATKSGDGFDLTGTFIGKVPSNNYFYWPGTSCRDGGDIWPNFGYEDGIEWGWTLSGHVSPDAAEIEILYTNTDSDGMKQTTSVKYSGTAGKDGGPRLSTAGDFPTSDASYKAPEDPTDPSPPPPTQSSGSSSGDSSSASSATGSATRTSSTSSATGGSTAANAAAGRASGMKLGVAGVLSVIAGAIFLI</sequence>
<dbReference type="AlphaFoldDB" id="A0AAV9NCA8"/>
<evidence type="ECO:0000313" key="4">
    <source>
        <dbReference type="Proteomes" id="UP001358417"/>
    </source>
</evidence>
<dbReference type="EMBL" id="JAVRRD010000015">
    <property type="protein sequence ID" value="KAK5051390.1"/>
    <property type="molecule type" value="Genomic_DNA"/>
</dbReference>
<dbReference type="Proteomes" id="UP001358417">
    <property type="component" value="Unassembled WGS sequence"/>
</dbReference>
<proteinExistence type="predicted"/>